<dbReference type="PANTHER" id="PTHR11458:SF0">
    <property type="entry name" value="DELTA-AMINOLEVULINIC ACID DEHYDRATASE"/>
    <property type="match status" value="1"/>
</dbReference>
<keyword evidence="7" id="KW-0456">Lyase</keyword>
<feature type="binding site" evidence="12">
    <location>
        <position position="107"/>
    </location>
    <ligand>
        <name>Zn(2+)</name>
        <dbReference type="ChEBI" id="CHEBI:29105"/>
        <note>catalytic</note>
    </ligand>
</feature>
<dbReference type="PANTHER" id="PTHR11458">
    <property type="entry name" value="DELTA-AMINOLEVULINIC ACID DEHYDRATASE"/>
    <property type="match status" value="1"/>
</dbReference>
<dbReference type="GO" id="GO:0008270">
    <property type="term" value="F:zinc ion binding"/>
    <property type="evidence" value="ECO:0007669"/>
    <property type="project" value="TreeGrafter"/>
</dbReference>
<dbReference type="PIRSF" id="PIRSF001415">
    <property type="entry name" value="Porphbilin_synth"/>
    <property type="match status" value="1"/>
</dbReference>
<organism evidence="14 15">
    <name type="scientific">Streptomyces inusitatus</name>
    <dbReference type="NCBI Taxonomy" id="68221"/>
    <lineage>
        <taxon>Bacteria</taxon>
        <taxon>Bacillati</taxon>
        <taxon>Actinomycetota</taxon>
        <taxon>Actinomycetes</taxon>
        <taxon>Kitasatosporales</taxon>
        <taxon>Streptomycetaceae</taxon>
        <taxon>Streptomyces</taxon>
    </lineage>
</organism>
<dbReference type="AlphaFoldDB" id="A0A918Q5B1"/>
<keyword evidence="15" id="KW-1185">Reference proteome</keyword>
<dbReference type="SUPFAM" id="SSF51569">
    <property type="entry name" value="Aldolase"/>
    <property type="match status" value="1"/>
</dbReference>
<evidence type="ECO:0000256" key="4">
    <source>
        <dbReference type="ARBA" id="ARBA00012053"/>
    </source>
</evidence>
<dbReference type="Pfam" id="PF00490">
    <property type="entry name" value="ALAD"/>
    <property type="match status" value="1"/>
</dbReference>
<dbReference type="GO" id="GO:0006783">
    <property type="term" value="P:heme biosynthetic process"/>
    <property type="evidence" value="ECO:0007669"/>
    <property type="project" value="UniProtKB-KW"/>
</dbReference>
<evidence type="ECO:0000256" key="11">
    <source>
        <dbReference type="ARBA" id="ARBA00047651"/>
    </source>
</evidence>
<reference evidence="14" key="1">
    <citation type="journal article" date="2014" name="Int. J. Syst. Evol. Microbiol.">
        <title>Complete genome sequence of Corynebacterium casei LMG S-19264T (=DSM 44701T), isolated from a smear-ripened cheese.</title>
        <authorList>
            <consortium name="US DOE Joint Genome Institute (JGI-PGF)"/>
            <person name="Walter F."/>
            <person name="Albersmeier A."/>
            <person name="Kalinowski J."/>
            <person name="Ruckert C."/>
        </authorList>
    </citation>
    <scope>NUCLEOTIDE SEQUENCE</scope>
    <source>
        <strain evidence="14">JCM 4988</strain>
    </source>
</reference>
<feature type="binding site" evidence="12">
    <location>
        <position position="117"/>
    </location>
    <ligand>
        <name>Zn(2+)</name>
        <dbReference type="ChEBI" id="CHEBI:29105"/>
        <note>catalytic</note>
    </ligand>
</feature>
<comment type="caution">
    <text evidence="14">The sequence shown here is derived from an EMBL/GenBank/DDBJ whole genome shotgun (WGS) entry which is preliminary data.</text>
</comment>
<dbReference type="EC" id="4.2.1.24" evidence="4"/>
<dbReference type="Gene3D" id="3.20.20.70">
    <property type="entry name" value="Aldolase class I"/>
    <property type="match status" value="1"/>
</dbReference>
<keyword evidence="8" id="KW-0627">Porphyrin biosynthesis</keyword>
<evidence type="ECO:0000313" key="14">
    <source>
        <dbReference type="EMBL" id="GGZ33229.1"/>
    </source>
</evidence>
<evidence type="ECO:0000256" key="7">
    <source>
        <dbReference type="ARBA" id="ARBA00023239"/>
    </source>
</evidence>
<accession>A0A918Q5B1</accession>
<evidence type="ECO:0000256" key="10">
    <source>
        <dbReference type="ARBA" id="ARBA00032837"/>
    </source>
</evidence>
<protein>
    <recommendedName>
        <fullName evidence="5">Delta-aminolevulinic acid dehydratase</fullName>
        <ecNumber evidence="4">4.2.1.24</ecNumber>
    </recommendedName>
    <alternativeName>
        <fullName evidence="10">Porphobilinogen synthase</fullName>
    </alternativeName>
</protein>
<gene>
    <name evidence="14" type="primary">hemB</name>
    <name evidence="14" type="ORF">GCM10010387_29200</name>
</gene>
<evidence type="ECO:0000256" key="13">
    <source>
        <dbReference type="RuleBase" id="RU004161"/>
    </source>
</evidence>
<evidence type="ECO:0000313" key="15">
    <source>
        <dbReference type="Proteomes" id="UP000630936"/>
    </source>
</evidence>
<reference evidence="14" key="2">
    <citation type="submission" date="2020-09" db="EMBL/GenBank/DDBJ databases">
        <authorList>
            <person name="Sun Q."/>
            <person name="Ohkuma M."/>
        </authorList>
    </citation>
    <scope>NUCLEOTIDE SEQUENCE</scope>
    <source>
        <strain evidence="14">JCM 4988</strain>
    </source>
</reference>
<evidence type="ECO:0000256" key="9">
    <source>
        <dbReference type="ARBA" id="ARBA00025628"/>
    </source>
</evidence>
<name>A0A918Q5B1_9ACTN</name>
<keyword evidence="6" id="KW-0350">Heme biosynthesis</keyword>
<evidence type="ECO:0000256" key="5">
    <source>
        <dbReference type="ARBA" id="ARBA00020771"/>
    </source>
</evidence>
<comment type="catalytic activity">
    <reaction evidence="11">
        <text>2 5-aminolevulinate = porphobilinogen + 2 H2O + H(+)</text>
        <dbReference type="Rhea" id="RHEA:24064"/>
        <dbReference type="ChEBI" id="CHEBI:15377"/>
        <dbReference type="ChEBI" id="CHEBI:15378"/>
        <dbReference type="ChEBI" id="CHEBI:58126"/>
        <dbReference type="ChEBI" id="CHEBI:356416"/>
        <dbReference type="EC" id="4.2.1.24"/>
    </reaction>
</comment>
<dbReference type="GO" id="GO:0004655">
    <property type="term" value="F:porphobilinogen synthase activity"/>
    <property type="evidence" value="ECO:0007669"/>
    <property type="project" value="UniProtKB-EC"/>
</dbReference>
<comment type="pathway">
    <text evidence="1">Porphyrin-containing compound metabolism; protoporphyrin-IX biosynthesis; coproporphyrinogen-III from 5-aminolevulinate: step 1/4.</text>
</comment>
<dbReference type="PRINTS" id="PR00144">
    <property type="entry name" value="DALDHYDRTASE"/>
</dbReference>
<comment type="function">
    <text evidence="9">Catalyzes an early step in the biosynthesis of tetrapyrroles. Binds two molecules of 5-aminolevulinate per subunit, each at a distinct site, and catalyzes their condensation to form porphobilinogen.</text>
</comment>
<evidence type="ECO:0000256" key="12">
    <source>
        <dbReference type="PIRSR" id="PIRSR001415-3"/>
    </source>
</evidence>
<dbReference type="InterPro" id="IPR013785">
    <property type="entry name" value="Aldolase_TIM"/>
</dbReference>
<evidence type="ECO:0000256" key="6">
    <source>
        <dbReference type="ARBA" id="ARBA00023133"/>
    </source>
</evidence>
<comment type="subunit">
    <text evidence="3">Homooctamer.</text>
</comment>
<evidence type="ECO:0000256" key="1">
    <source>
        <dbReference type="ARBA" id="ARBA00004694"/>
    </source>
</evidence>
<dbReference type="Proteomes" id="UP000630936">
    <property type="component" value="Unassembled WGS sequence"/>
</dbReference>
<keyword evidence="12" id="KW-0479">Metal-binding</keyword>
<dbReference type="RefSeq" id="WP_190123493.1">
    <property type="nucleotide sequence ID" value="NZ_BMWG01000007.1"/>
</dbReference>
<dbReference type="EMBL" id="BMWG01000007">
    <property type="protein sequence ID" value="GGZ33229.1"/>
    <property type="molecule type" value="Genomic_DNA"/>
</dbReference>
<evidence type="ECO:0000256" key="3">
    <source>
        <dbReference type="ARBA" id="ARBA00011823"/>
    </source>
</evidence>
<keyword evidence="12" id="KW-0862">Zinc</keyword>
<dbReference type="SMART" id="SM01004">
    <property type="entry name" value="ALAD"/>
    <property type="match status" value="1"/>
</dbReference>
<feature type="binding site" evidence="12">
    <location>
        <position position="109"/>
    </location>
    <ligand>
        <name>Zn(2+)</name>
        <dbReference type="ChEBI" id="CHEBI:29105"/>
        <note>catalytic</note>
    </ligand>
</feature>
<proteinExistence type="inferred from homology"/>
<evidence type="ECO:0000256" key="2">
    <source>
        <dbReference type="ARBA" id="ARBA00008055"/>
    </source>
</evidence>
<sequence length="309" mass="33159">MSTHRLAVRKLLGGPELTPADLTMTFLVRDDDESPGGRPMPTFSVAELPEAVRALDDLGVRSGKLFAGSRIRDDRASQADSPTGLMSRAIRAIKKARPAFTVITENCLCSHALSGECWLADLRGGIDLDESREVIATQALTHAEAGADIVGPASMIPGSVKLVRDALDAAGHQGVLLMPHLIFDSGLYEGYRTTMEASPASGTRSFQLDPRQPEEAIRTAFAFVDEGADAILLEPALFTVDTLVALKGILPVPVMPFSVSGEYSRLTERRTDGTLDVGPLAESYTVLKRSGAKRIITYAAREITEILTP</sequence>
<evidence type="ECO:0000256" key="8">
    <source>
        <dbReference type="ARBA" id="ARBA00023244"/>
    </source>
</evidence>
<dbReference type="GO" id="GO:0005829">
    <property type="term" value="C:cytosol"/>
    <property type="evidence" value="ECO:0007669"/>
    <property type="project" value="TreeGrafter"/>
</dbReference>
<dbReference type="InterPro" id="IPR001731">
    <property type="entry name" value="ALAD"/>
</dbReference>
<comment type="similarity">
    <text evidence="2 13">Belongs to the ALAD family.</text>
</comment>